<evidence type="ECO:0000259" key="15">
    <source>
        <dbReference type="SMART" id="SM00963"/>
    </source>
</evidence>
<keyword evidence="3 11" id="KW-0963">Cytoplasm</keyword>
<evidence type="ECO:0000259" key="13">
    <source>
        <dbReference type="SMART" id="SM00382"/>
    </source>
</evidence>
<dbReference type="GO" id="GO:0005886">
    <property type="term" value="C:plasma membrane"/>
    <property type="evidence" value="ECO:0007669"/>
    <property type="project" value="UniProtKB-SubCell"/>
</dbReference>
<organism evidence="16 17">
    <name type="scientific">Azospirillum oryzae</name>
    <dbReference type="NCBI Taxonomy" id="286727"/>
    <lineage>
        <taxon>Bacteria</taxon>
        <taxon>Pseudomonadati</taxon>
        <taxon>Pseudomonadota</taxon>
        <taxon>Alphaproteobacteria</taxon>
        <taxon>Rhodospirillales</taxon>
        <taxon>Azospirillaceae</taxon>
        <taxon>Azospirillum</taxon>
    </lineage>
</organism>
<keyword evidence="6 11" id="KW-0342">GTP-binding</keyword>
<evidence type="ECO:0000256" key="9">
    <source>
        <dbReference type="ARBA" id="ARBA00048027"/>
    </source>
</evidence>
<evidence type="ECO:0000256" key="1">
    <source>
        <dbReference type="ARBA" id="ARBA00004515"/>
    </source>
</evidence>
<dbReference type="Gene3D" id="1.20.120.140">
    <property type="entry name" value="Signal recognition particle SRP54, nucleotide-binding domain"/>
    <property type="match status" value="1"/>
</dbReference>
<dbReference type="GO" id="GO:0005525">
    <property type="term" value="F:GTP binding"/>
    <property type="evidence" value="ECO:0007669"/>
    <property type="project" value="UniProtKB-UniRule"/>
</dbReference>
<protein>
    <recommendedName>
        <fullName evidence="11">Signal recognition particle receptor FtsY</fullName>
        <shortName evidence="11">SRP receptor</shortName>
        <ecNumber evidence="11">3.6.5.4</ecNumber>
    </recommendedName>
</protein>
<gene>
    <name evidence="11" type="primary">ftsY</name>
    <name evidence="16" type="ORF">SAMN02982917_3916</name>
</gene>
<evidence type="ECO:0000313" key="17">
    <source>
        <dbReference type="Proteomes" id="UP000192936"/>
    </source>
</evidence>
<dbReference type="Pfam" id="PF02881">
    <property type="entry name" value="SRP54_N"/>
    <property type="match status" value="1"/>
</dbReference>
<feature type="region of interest" description="Disordered" evidence="12">
    <location>
        <begin position="1"/>
        <end position="146"/>
    </location>
</feature>
<feature type="binding site" evidence="11">
    <location>
        <begin position="339"/>
        <end position="343"/>
    </location>
    <ligand>
        <name>GTP</name>
        <dbReference type="ChEBI" id="CHEBI:37565"/>
    </ligand>
</feature>
<comment type="similarity">
    <text evidence="11">Belongs to the GTP-binding SRP family. FtsY subfamily.</text>
</comment>
<dbReference type="SMART" id="SM00963">
    <property type="entry name" value="SRP54_N"/>
    <property type="match status" value="1"/>
</dbReference>
<feature type="compositionally biased region" description="Basic and acidic residues" evidence="12">
    <location>
        <begin position="9"/>
        <end position="22"/>
    </location>
</feature>
<evidence type="ECO:0000256" key="11">
    <source>
        <dbReference type="HAMAP-Rule" id="MF_00920"/>
    </source>
</evidence>
<dbReference type="InterPro" id="IPR000897">
    <property type="entry name" value="SRP54_GTPase_dom"/>
</dbReference>
<keyword evidence="7 11" id="KW-0472">Membrane</keyword>
<keyword evidence="8 11" id="KW-0675">Receptor</keyword>
<comment type="subunit">
    <text evidence="11">Part of the signal recognition particle protein translocation system, which is composed of SRP and FtsY. SRP is a ribonucleoprotein composed of Ffh and a 4.5S RNA molecule.</text>
</comment>
<feature type="domain" description="Signal recognition particle SRP54 helical bundle" evidence="15">
    <location>
        <begin position="156"/>
        <end position="235"/>
    </location>
</feature>
<dbReference type="SUPFAM" id="SSF47364">
    <property type="entry name" value="Domain of the SRP/SRP receptor G-proteins"/>
    <property type="match status" value="1"/>
</dbReference>
<dbReference type="GO" id="GO:0005737">
    <property type="term" value="C:cytoplasm"/>
    <property type="evidence" value="ECO:0007669"/>
    <property type="project" value="UniProtKB-SubCell"/>
</dbReference>
<dbReference type="RefSeq" id="WP_085088533.1">
    <property type="nucleotide sequence ID" value="NZ_FXAK01000007.1"/>
</dbReference>
<dbReference type="FunFam" id="1.20.120.140:FF:000002">
    <property type="entry name" value="Signal recognition particle receptor FtsY"/>
    <property type="match status" value="1"/>
</dbReference>
<reference evidence="16 17" key="1">
    <citation type="submission" date="2017-04" db="EMBL/GenBank/DDBJ databases">
        <authorList>
            <person name="Afonso C.L."/>
            <person name="Miller P.J."/>
            <person name="Scott M.A."/>
            <person name="Spackman E."/>
            <person name="Goraichik I."/>
            <person name="Dimitrov K.M."/>
            <person name="Suarez D.L."/>
            <person name="Swayne D.E."/>
        </authorList>
    </citation>
    <scope>NUCLEOTIDE SEQUENCE [LARGE SCALE GENOMIC DNA]</scope>
    <source>
        <strain evidence="16 17">A2P</strain>
    </source>
</reference>
<evidence type="ECO:0000256" key="5">
    <source>
        <dbReference type="ARBA" id="ARBA00022801"/>
    </source>
</evidence>
<dbReference type="PANTHER" id="PTHR43134">
    <property type="entry name" value="SIGNAL RECOGNITION PARTICLE RECEPTOR SUBUNIT ALPHA"/>
    <property type="match status" value="1"/>
</dbReference>
<feature type="domain" description="SRP54-type proteins GTP-binding" evidence="14">
    <location>
        <begin position="250"/>
        <end position="451"/>
    </location>
</feature>
<dbReference type="SUPFAM" id="SSF52540">
    <property type="entry name" value="P-loop containing nucleoside triphosphate hydrolases"/>
    <property type="match status" value="1"/>
</dbReference>
<comment type="subcellular location">
    <subcellularLocation>
        <location evidence="1">Cell inner membrane</location>
        <topology evidence="1">Peripheral membrane protein</topology>
        <orientation evidence="1">Cytoplasmic side</orientation>
    </subcellularLocation>
    <subcellularLocation>
        <location evidence="11">Cell membrane</location>
        <topology evidence="11">Peripheral membrane protein</topology>
        <orientation evidence="11">Cytoplasmic side</orientation>
    </subcellularLocation>
    <subcellularLocation>
        <location evidence="11">Cytoplasm</location>
    </subcellularLocation>
</comment>
<evidence type="ECO:0000313" key="16">
    <source>
        <dbReference type="EMBL" id="SMF70681.1"/>
    </source>
</evidence>
<dbReference type="InterPro" id="IPR013822">
    <property type="entry name" value="Signal_recog_particl_SRP54_hlx"/>
</dbReference>
<dbReference type="STRING" id="286727.SAMN02982917_3916"/>
<dbReference type="SMART" id="SM00962">
    <property type="entry name" value="SRP54"/>
    <property type="match status" value="1"/>
</dbReference>
<name>A0A1X7GJL1_9PROT</name>
<dbReference type="InterPro" id="IPR027417">
    <property type="entry name" value="P-loop_NTPase"/>
</dbReference>
<dbReference type="GO" id="GO:0003924">
    <property type="term" value="F:GTPase activity"/>
    <property type="evidence" value="ECO:0007669"/>
    <property type="project" value="UniProtKB-UniRule"/>
</dbReference>
<feature type="binding site" evidence="11">
    <location>
        <begin position="257"/>
        <end position="264"/>
    </location>
    <ligand>
        <name>GTP</name>
        <dbReference type="ChEBI" id="CHEBI:37565"/>
    </ligand>
</feature>
<evidence type="ECO:0000256" key="12">
    <source>
        <dbReference type="SAM" id="MobiDB-lite"/>
    </source>
</evidence>
<keyword evidence="4 11" id="KW-0547">Nucleotide-binding</keyword>
<evidence type="ECO:0000256" key="2">
    <source>
        <dbReference type="ARBA" id="ARBA00022475"/>
    </source>
</evidence>
<dbReference type="Pfam" id="PF00448">
    <property type="entry name" value="SRP54"/>
    <property type="match status" value="1"/>
</dbReference>
<feature type="domain" description="AAA+ ATPase" evidence="13">
    <location>
        <begin position="249"/>
        <end position="455"/>
    </location>
</feature>
<evidence type="ECO:0000256" key="8">
    <source>
        <dbReference type="ARBA" id="ARBA00023170"/>
    </source>
</evidence>
<dbReference type="GO" id="GO:0005047">
    <property type="term" value="F:signal recognition particle binding"/>
    <property type="evidence" value="ECO:0007669"/>
    <property type="project" value="TreeGrafter"/>
</dbReference>
<feature type="binding site" evidence="11">
    <location>
        <begin position="403"/>
        <end position="406"/>
    </location>
    <ligand>
        <name>GTP</name>
        <dbReference type="ChEBI" id="CHEBI:37565"/>
    </ligand>
</feature>
<accession>A0A1X7GJL1</accession>
<dbReference type="EMBL" id="FXAK01000007">
    <property type="protein sequence ID" value="SMF70681.1"/>
    <property type="molecule type" value="Genomic_DNA"/>
</dbReference>
<dbReference type="Proteomes" id="UP000192936">
    <property type="component" value="Unassembled WGS sequence"/>
</dbReference>
<dbReference type="InterPro" id="IPR036225">
    <property type="entry name" value="SRP/SRP_N"/>
</dbReference>
<dbReference type="InterPro" id="IPR042101">
    <property type="entry name" value="SRP54_N_sf"/>
</dbReference>
<evidence type="ECO:0000256" key="7">
    <source>
        <dbReference type="ARBA" id="ARBA00023136"/>
    </source>
</evidence>
<comment type="function">
    <text evidence="10 11">Involved in targeting and insertion of nascent membrane proteins into the cytoplasmic membrane. Acts as a receptor for the complex formed by the signal recognition particle (SRP) and the ribosome-nascent chain (RNC). Interaction with SRP-RNC leads to the transfer of the RNC complex to the Sec translocase for insertion into the membrane, the hydrolysis of GTP by both Ffh and FtsY, and the dissociation of the SRP-FtsY complex into the individual components.</text>
</comment>
<dbReference type="EC" id="3.6.5.4" evidence="11"/>
<sequence length="455" mass="47641">MIFRWFGRKKPEETAPKEEAAKNESVNLDTATPAPEPEEEKTPEPPAAPPPPMPEVEPVPEMAPAPPTPEIPPAPPAPPAQPPAAPAPIAPPVVTPPAEPPPVPAPTAPAPVAPPPAPEPEPVPELPPAPIAAPAPAPVAAAEEAPPTKKGWFAKLKEGLSKSSSKLTDGITGIFTKRKLDDEALEELEELLITADLGPATAAKVTAELARTRFGKEVSPEEVKATLAAEVSKIVTPVAKPLVLDPALKPHVILVVGVNGTGKTTTIGKLARQFKAEGKSVMLAAGDTFRAAAVSQLKIWGERTGCPVIARDTGADAAGLAYDALERARAEKVDVLLIDTAGRLQNKTGLMEELRKIVRVIKKLDETAPHTTLLTLDATTGQNAHSQVEIFRDMVNVNGLILTKLDGSARGGVLVSLAEKFKIPVHAIGVGEGVYDLRPFDADAFAKSLMGLNAD</sequence>
<evidence type="ECO:0000256" key="10">
    <source>
        <dbReference type="ARBA" id="ARBA00053570"/>
    </source>
</evidence>
<evidence type="ECO:0000256" key="6">
    <source>
        <dbReference type="ARBA" id="ARBA00023134"/>
    </source>
</evidence>
<dbReference type="CDD" id="cd17874">
    <property type="entry name" value="FtsY"/>
    <property type="match status" value="1"/>
</dbReference>
<dbReference type="PANTHER" id="PTHR43134:SF1">
    <property type="entry name" value="SIGNAL RECOGNITION PARTICLE RECEPTOR SUBUNIT ALPHA"/>
    <property type="match status" value="1"/>
</dbReference>
<feature type="compositionally biased region" description="Pro residues" evidence="12">
    <location>
        <begin position="44"/>
        <end position="137"/>
    </location>
</feature>
<dbReference type="HAMAP" id="MF_00920">
    <property type="entry name" value="FtsY"/>
    <property type="match status" value="1"/>
</dbReference>
<keyword evidence="2 11" id="KW-1003">Cell membrane</keyword>
<dbReference type="NCBIfam" id="TIGR00064">
    <property type="entry name" value="ftsY"/>
    <property type="match status" value="1"/>
</dbReference>
<evidence type="ECO:0000256" key="3">
    <source>
        <dbReference type="ARBA" id="ARBA00022490"/>
    </source>
</evidence>
<dbReference type="InterPro" id="IPR003593">
    <property type="entry name" value="AAA+_ATPase"/>
</dbReference>
<dbReference type="AlphaFoldDB" id="A0A1X7GJL1"/>
<dbReference type="GO" id="GO:0006614">
    <property type="term" value="P:SRP-dependent cotranslational protein targeting to membrane"/>
    <property type="evidence" value="ECO:0007669"/>
    <property type="project" value="InterPro"/>
</dbReference>
<dbReference type="Gene3D" id="3.40.50.300">
    <property type="entry name" value="P-loop containing nucleotide triphosphate hydrolases"/>
    <property type="match status" value="1"/>
</dbReference>
<evidence type="ECO:0000259" key="14">
    <source>
        <dbReference type="SMART" id="SM00962"/>
    </source>
</evidence>
<dbReference type="OrthoDB" id="9804720at2"/>
<evidence type="ECO:0000256" key="4">
    <source>
        <dbReference type="ARBA" id="ARBA00022741"/>
    </source>
</evidence>
<dbReference type="FunFam" id="3.40.50.300:FF:000053">
    <property type="entry name" value="Signal recognition particle receptor FtsY"/>
    <property type="match status" value="1"/>
</dbReference>
<keyword evidence="5 11" id="KW-0378">Hydrolase</keyword>
<proteinExistence type="inferred from homology"/>
<dbReference type="SMART" id="SM00382">
    <property type="entry name" value="AAA"/>
    <property type="match status" value="1"/>
</dbReference>
<comment type="catalytic activity">
    <reaction evidence="9 11">
        <text>GTP + H2O = GDP + phosphate + H(+)</text>
        <dbReference type="Rhea" id="RHEA:19669"/>
        <dbReference type="ChEBI" id="CHEBI:15377"/>
        <dbReference type="ChEBI" id="CHEBI:15378"/>
        <dbReference type="ChEBI" id="CHEBI:37565"/>
        <dbReference type="ChEBI" id="CHEBI:43474"/>
        <dbReference type="ChEBI" id="CHEBI:58189"/>
        <dbReference type="EC" id="3.6.5.4"/>
    </reaction>
</comment>
<dbReference type="InterPro" id="IPR004390">
    <property type="entry name" value="SR_rcpt_FtsY"/>
</dbReference>